<dbReference type="EMBL" id="LLVT01000001">
    <property type="protein sequence ID" value="KSW13200.1"/>
    <property type="molecule type" value="Genomic_DNA"/>
</dbReference>
<dbReference type="AlphaFoldDB" id="A0A0V8RYR4"/>
<comment type="caution">
    <text evidence="1">The sequence shown here is derived from an EMBL/GenBank/DDBJ whole genome shotgun (WGS) entry which is preliminary data.</text>
</comment>
<proteinExistence type="predicted"/>
<organism evidence="1 2">
    <name type="scientific">Schaalia odontolytica</name>
    <dbReference type="NCBI Taxonomy" id="1660"/>
    <lineage>
        <taxon>Bacteria</taxon>
        <taxon>Bacillati</taxon>
        <taxon>Actinomycetota</taxon>
        <taxon>Actinomycetes</taxon>
        <taxon>Actinomycetales</taxon>
        <taxon>Actinomycetaceae</taxon>
        <taxon>Schaalia</taxon>
    </lineage>
</organism>
<dbReference type="GO" id="GO:0016787">
    <property type="term" value="F:hydrolase activity"/>
    <property type="evidence" value="ECO:0007669"/>
    <property type="project" value="UniProtKB-KW"/>
</dbReference>
<name>A0A0V8RYR4_9ACTO</name>
<keyword evidence="1" id="KW-0378">Hydrolase</keyword>
<dbReference type="InterPro" id="IPR029058">
    <property type="entry name" value="AB_hydrolase_fold"/>
</dbReference>
<evidence type="ECO:0000313" key="2">
    <source>
        <dbReference type="Proteomes" id="UP000054686"/>
    </source>
</evidence>
<protein>
    <submittedName>
        <fullName evidence="1">Alpha/beta hydrolase</fullName>
    </submittedName>
</protein>
<reference evidence="1 2" key="1">
    <citation type="submission" date="2015-10" db="EMBL/GenBank/DDBJ databases">
        <title>Draft Genome of Actinomyces odontolyticus subsp. actinosynbacter strain XH001.</title>
        <authorList>
            <person name="Mclean J.S."/>
            <person name="He X."/>
        </authorList>
    </citation>
    <scope>NUCLEOTIDE SEQUENCE [LARGE SCALE GENOMIC DNA]</scope>
    <source>
        <strain evidence="1 2">XH001</strain>
    </source>
</reference>
<dbReference type="Proteomes" id="UP000054686">
    <property type="component" value="Unassembled WGS sequence"/>
</dbReference>
<dbReference type="RefSeq" id="WP_060565970.1">
    <property type="nucleotide sequence ID" value="NZ_CP040006.1"/>
</dbReference>
<sequence length="493" mass="53967">MKRRPRRRYRAIRRVPQAYPGLYLRLKVAPIVPALAATVAVGALAEISALPEDVRTRARSLSDDMGTAISEKSQRIFFDNPGLDTLLIRSLSHVARRTATVGRAWARAVVAVGADKDGRLARMLPLIPRRAYDALMTGMLTIGTAVGALRGGEVHVALLRDSDADPAFQDPLPGHPEAQIRRVDAPALLSDMCADIDELYWSRTIGPAVKITRVGEGEARRWLLSLVGTESMTWRSTNNPADAETNIRLMLGLESAMSVGVVRALHAAMERDGVPTERWPREPVLICGHSQGGIVAAALASVPPREAGVNVAGILSTGGPNRRIRVRPDVVTVAVYHDQDVMPSLDGSPDRAPDRRVTVGRSLVRPRTRPLYYAHSSSTYTETVRLLERKVRVTPWGRLASAMAALQDFLPAPGEDTRVMHYEIWQDILTPTSESTWDTVAALERGGSFEPATYPIDYAVTAPRLPRIARARRRAALPARIVSALSSLRKDRS</sequence>
<dbReference type="Gene3D" id="3.40.50.1820">
    <property type="entry name" value="alpha/beta hydrolase"/>
    <property type="match status" value="1"/>
</dbReference>
<evidence type="ECO:0000313" key="1">
    <source>
        <dbReference type="EMBL" id="KSW13200.1"/>
    </source>
</evidence>
<dbReference type="SUPFAM" id="SSF53474">
    <property type="entry name" value="alpha/beta-Hydrolases"/>
    <property type="match status" value="2"/>
</dbReference>
<accession>A0A0V8RYR4</accession>
<gene>
    <name evidence="1" type="ORF">APY09_02260</name>
</gene>
<dbReference type="OrthoDB" id="5095936at2"/>